<proteinExistence type="predicted"/>
<protein>
    <submittedName>
        <fullName evidence="1">Uncharacterized protein</fullName>
    </submittedName>
</protein>
<dbReference type="RefSeq" id="WP_216921273.1">
    <property type="nucleotide sequence ID" value="NZ_JAHOPC010000001.1"/>
</dbReference>
<organism evidence="1 2">
    <name type="scientific">Paenarthrobacter aromaticivorans</name>
    <dbReference type="NCBI Taxonomy" id="2849150"/>
    <lineage>
        <taxon>Bacteria</taxon>
        <taxon>Bacillati</taxon>
        <taxon>Actinomycetota</taxon>
        <taxon>Actinomycetes</taxon>
        <taxon>Micrococcales</taxon>
        <taxon>Micrococcaceae</taxon>
        <taxon>Paenarthrobacter</taxon>
    </lineage>
</organism>
<accession>A0ABS6I1Q8</accession>
<evidence type="ECO:0000313" key="2">
    <source>
        <dbReference type="Proteomes" id="UP000824166"/>
    </source>
</evidence>
<gene>
    <name evidence="1" type="ORF">KSW38_00170</name>
</gene>
<dbReference type="Proteomes" id="UP000824166">
    <property type="component" value="Unassembled WGS sequence"/>
</dbReference>
<reference evidence="1 2" key="1">
    <citation type="submission" date="2021-06" db="EMBL/GenBank/DDBJ databases">
        <authorList>
            <person name="Jeong J.W."/>
        </authorList>
    </citation>
    <scope>NUCLEOTIDE SEQUENCE [LARGE SCALE GENOMIC DNA]</scope>
    <source>
        <strain evidence="1 2">MMS21-TAE1-1</strain>
    </source>
</reference>
<name>A0ABS6I1Q8_9MICC</name>
<comment type="caution">
    <text evidence="1">The sequence shown here is derived from an EMBL/GenBank/DDBJ whole genome shotgun (WGS) entry which is preliminary data.</text>
</comment>
<dbReference type="EMBL" id="JAHOPC010000001">
    <property type="protein sequence ID" value="MBU8864713.1"/>
    <property type="molecule type" value="Genomic_DNA"/>
</dbReference>
<keyword evidence="2" id="KW-1185">Reference proteome</keyword>
<sequence>MNREQLTVIRGLVGDAIAQQDLPALEKAYRDFRAGMDSLKADFEQQLRVDEQKTTAGQEVPQ</sequence>
<evidence type="ECO:0000313" key="1">
    <source>
        <dbReference type="EMBL" id="MBU8864713.1"/>
    </source>
</evidence>